<dbReference type="EMBL" id="CAMKVN010002577">
    <property type="protein sequence ID" value="CAI2181696.1"/>
    <property type="molecule type" value="Genomic_DNA"/>
</dbReference>
<sequence length="650" mass="74686">MLTSQQDEQDERDLSQSYEAGIESIGSASCVLSKQPQVNTSKLTCNLKNCEDSSRSESCDMEELKSNLHDKVIAKLDKNIIVEQKLKQQLSSSAHTSTVKLRRGAMKQLKMTFINDKLLADLYYPDYWNRNPTLWGSISLLQHLQNTSCGYSKAAALERALSNCDKDPANLILWNNHCSNLATLAIEDRVNKREIQIFAVKKEILQYKSERVLVDHTSEIEEIVTSATPAIRLSSADLQQDYNEEEEKPIKELQDKEVEEVENEEDEFTFQDKELFTQRQSMKDDKKWKLSTGTYVEDVLYNLGIKCRYNNLVHSFIIDSEDKFVQSGFTSDELTEIRETKSMYESPQIDNELLGYIDSFAKDSTKDIRKALYSSYPRLCENYNPLVDFPYEHVRTTVSDWVRLLEMEPNPLTITQDLPESWFRINVWRTVDIAFSDLPFVFFVGGEKAGLATKDRKNRGRTLSNIGPMQRRAIGKKGDGYVRSFGSRSIDWAASEAGSKWEGEKGTKIIKECGLSLPKVLKDIFINLARKVNYDEDKIRKINIPGFIHAGANLIKTNLDCPRGYVCRYMRQVPLEIYADVKQFNRTLDALVSIIYAKLEILNTMKIINNTTTNSSDNLKRWKNLPKKTEEFDIPDCHHTPKKRRVANLQ</sequence>
<evidence type="ECO:0000313" key="1">
    <source>
        <dbReference type="EMBL" id="CAI2181696.1"/>
    </source>
</evidence>
<protein>
    <submittedName>
        <fullName evidence="1">11265_t:CDS:1</fullName>
    </submittedName>
</protein>
<gene>
    <name evidence="1" type="ORF">FWILDA_LOCUS10215</name>
</gene>
<reference evidence="1" key="1">
    <citation type="submission" date="2022-08" db="EMBL/GenBank/DDBJ databases">
        <authorList>
            <person name="Kallberg Y."/>
            <person name="Tangrot J."/>
            <person name="Rosling A."/>
        </authorList>
    </citation>
    <scope>NUCLEOTIDE SEQUENCE</scope>
    <source>
        <strain evidence="1">Wild A</strain>
    </source>
</reference>
<dbReference type="OrthoDB" id="2397721at2759"/>
<keyword evidence="2" id="KW-1185">Reference proteome</keyword>
<dbReference type="AlphaFoldDB" id="A0A9W4SU55"/>
<organism evidence="1 2">
    <name type="scientific">Funneliformis geosporum</name>
    <dbReference type="NCBI Taxonomy" id="1117311"/>
    <lineage>
        <taxon>Eukaryota</taxon>
        <taxon>Fungi</taxon>
        <taxon>Fungi incertae sedis</taxon>
        <taxon>Mucoromycota</taxon>
        <taxon>Glomeromycotina</taxon>
        <taxon>Glomeromycetes</taxon>
        <taxon>Glomerales</taxon>
        <taxon>Glomeraceae</taxon>
        <taxon>Funneliformis</taxon>
    </lineage>
</organism>
<evidence type="ECO:0000313" key="2">
    <source>
        <dbReference type="Proteomes" id="UP001153678"/>
    </source>
</evidence>
<dbReference type="Proteomes" id="UP001153678">
    <property type="component" value="Unassembled WGS sequence"/>
</dbReference>
<proteinExistence type="predicted"/>
<name>A0A9W4SU55_9GLOM</name>
<comment type="caution">
    <text evidence="1">The sequence shown here is derived from an EMBL/GenBank/DDBJ whole genome shotgun (WGS) entry which is preliminary data.</text>
</comment>
<accession>A0A9W4SU55</accession>